<dbReference type="SUPFAM" id="SSF46785">
    <property type="entry name" value="Winged helix' DNA-binding domain"/>
    <property type="match status" value="1"/>
</dbReference>
<organism evidence="6 7">
    <name type="scientific">Pseudoteredinibacter isoporae</name>
    <dbReference type="NCBI Taxonomy" id="570281"/>
    <lineage>
        <taxon>Bacteria</taxon>
        <taxon>Pseudomonadati</taxon>
        <taxon>Pseudomonadota</taxon>
        <taxon>Gammaproteobacteria</taxon>
        <taxon>Cellvibrionales</taxon>
        <taxon>Cellvibrionaceae</taxon>
        <taxon>Pseudoteredinibacter</taxon>
    </lineage>
</organism>
<evidence type="ECO:0000256" key="4">
    <source>
        <dbReference type="ARBA" id="ARBA00023163"/>
    </source>
</evidence>
<dbReference type="InterPro" id="IPR058163">
    <property type="entry name" value="LysR-type_TF_proteobact-type"/>
</dbReference>
<dbReference type="RefSeq" id="WP_166848448.1">
    <property type="nucleotide sequence ID" value="NZ_JAAONY010000001.1"/>
</dbReference>
<dbReference type="InterPro" id="IPR036388">
    <property type="entry name" value="WH-like_DNA-bd_sf"/>
</dbReference>
<keyword evidence="3 6" id="KW-0238">DNA-binding</keyword>
<dbReference type="PROSITE" id="PS50931">
    <property type="entry name" value="HTH_LYSR"/>
    <property type="match status" value="1"/>
</dbReference>
<dbReference type="SUPFAM" id="SSF53850">
    <property type="entry name" value="Periplasmic binding protein-like II"/>
    <property type="match status" value="1"/>
</dbReference>
<dbReference type="Proteomes" id="UP000528457">
    <property type="component" value="Unassembled WGS sequence"/>
</dbReference>
<dbReference type="PANTHER" id="PTHR30537:SF5">
    <property type="entry name" value="HTH-TYPE TRANSCRIPTIONAL ACTIVATOR TTDR-RELATED"/>
    <property type="match status" value="1"/>
</dbReference>
<name>A0A7X0JU65_9GAMM</name>
<dbReference type="GO" id="GO:0043565">
    <property type="term" value="F:sequence-specific DNA binding"/>
    <property type="evidence" value="ECO:0007669"/>
    <property type="project" value="TreeGrafter"/>
</dbReference>
<keyword evidence="7" id="KW-1185">Reference proteome</keyword>
<evidence type="ECO:0000256" key="3">
    <source>
        <dbReference type="ARBA" id="ARBA00023125"/>
    </source>
</evidence>
<dbReference type="GO" id="GO:0003700">
    <property type="term" value="F:DNA-binding transcription factor activity"/>
    <property type="evidence" value="ECO:0007669"/>
    <property type="project" value="InterPro"/>
</dbReference>
<dbReference type="InterPro" id="IPR000847">
    <property type="entry name" value="LysR_HTH_N"/>
</dbReference>
<dbReference type="InParanoid" id="A0A7X0JU65"/>
<dbReference type="GO" id="GO:0006351">
    <property type="term" value="P:DNA-templated transcription"/>
    <property type="evidence" value="ECO:0007669"/>
    <property type="project" value="TreeGrafter"/>
</dbReference>
<dbReference type="Gene3D" id="3.40.190.290">
    <property type="match status" value="1"/>
</dbReference>
<dbReference type="EMBL" id="JACHHT010000001">
    <property type="protein sequence ID" value="MBB6521456.1"/>
    <property type="molecule type" value="Genomic_DNA"/>
</dbReference>
<comment type="similarity">
    <text evidence="1">Belongs to the LysR transcriptional regulatory family.</text>
</comment>
<accession>A0A7X0JU65</accession>
<evidence type="ECO:0000259" key="5">
    <source>
        <dbReference type="PROSITE" id="PS50931"/>
    </source>
</evidence>
<feature type="domain" description="HTH lysR-type" evidence="5">
    <location>
        <begin position="2"/>
        <end position="59"/>
    </location>
</feature>
<dbReference type="InterPro" id="IPR036390">
    <property type="entry name" value="WH_DNA-bd_sf"/>
</dbReference>
<protein>
    <submittedName>
        <fullName evidence="6">DNA-binding transcriptional LysR family regulator</fullName>
    </submittedName>
</protein>
<dbReference type="PANTHER" id="PTHR30537">
    <property type="entry name" value="HTH-TYPE TRANSCRIPTIONAL REGULATOR"/>
    <property type="match status" value="1"/>
</dbReference>
<dbReference type="Pfam" id="PF00126">
    <property type="entry name" value="HTH_1"/>
    <property type="match status" value="1"/>
</dbReference>
<proteinExistence type="inferred from homology"/>
<evidence type="ECO:0000313" key="7">
    <source>
        <dbReference type="Proteomes" id="UP000528457"/>
    </source>
</evidence>
<dbReference type="AlphaFoldDB" id="A0A7X0JU65"/>
<comment type="caution">
    <text evidence="6">The sequence shown here is derived from an EMBL/GenBank/DDBJ whole genome shotgun (WGS) entry which is preliminary data.</text>
</comment>
<evidence type="ECO:0000256" key="1">
    <source>
        <dbReference type="ARBA" id="ARBA00009437"/>
    </source>
</evidence>
<dbReference type="Gene3D" id="1.10.10.10">
    <property type="entry name" value="Winged helix-like DNA-binding domain superfamily/Winged helix DNA-binding domain"/>
    <property type="match status" value="1"/>
</dbReference>
<dbReference type="InterPro" id="IPR005119">
    <property type="entry name" value="LysR_subst-bd"/>
</dbReference>
<dbReference type="Pfam" id="PF03466">
    <property type="entry name" value="LysR_substrate"/>
    <property type="match status" value="1"/>
</dbReference>
<evidence type="ECO:0000256" key="2">
    <source>
        <dbReference type="ARBA" id="ARBA00023015"/>
    </source>
</evidence>
<gene>
    <name evidence="6" type="ORF">HNR48_001734</name>
</gene>
<sequence length="300" mass="33470">MLNYDDIAVVVAIAENGSFISASKALEIPSSTISRRVSEFENQLGARLFERNTRSLKLTAKGEELVRACSQEVKSMKHALQTLSRETGPMSGILKVSLPLTLGIDLMSRCFTRFINEYPDIKLELDLDNKHAELFKQDVDIAIRVGPLKSSGLVAQKLFSTNMILCASPGFIQKHSIVPTNIRSLKGIPFLSYTNTSTTLTALNRQTQIEEKITVIDKFSSNNTFVLKTGCMDGLGLACLPEVSIQQEVDSGELIPLFKNYKFFDEKTVYAVYPSRTHRPDYVKTFIEFTQEAANTLLPE</sequence>
<dbReference type="FunFam" id="1.10.10.10:FF:000001">
    <property type="entry name" value="LysR family transcriptional regulator"/>
    <property type="match status" value="1"/>
</dbReference>
<keyword evidence="2" id="KW-0805">Transcription regulation</keyword>
<dbReference type="CDD" id="cd08422">
    <property type="entry name" value="PBP2_CrgA_like"/>
    <property type="match status" value="1"/>
</dbReference>
<reference evidence="6 7" key="1">
    <citation type="submission" date="2020-08" db="EMBL/GenBank/DDBJ databases">
        <title>Genomic Encyclopedia of Type Strains, Phase IV (KMG-IV): sequencing the most valuable type-strain genomes for metagenomic binning, comparative biology and taxonomic classification.</title>
        <authorList>
            <person name="Goeker M."/>
        </authorList>
    </citation>
    <scope>NUCLEOTIDE SEQUENCE [LARGE SCALE GENOMIC DNA]</scope>
    <source>
        <strain evidence="6 7">DSM 22368</strain>
    </source>
</reference>
<keyword evidence="4" id="KW-0804">Transcription</keyword>
<evidence type="ECO:0000313" key="6">
    <source>
        <dbReference type="EMBL" id="MBB6521456.1"/>
    </source>
</evidence>